<dbReference type="Gramene" id="KZN11401">
    <property type="protein sequence ID" value="KZN11401"/>
    <property type="gene ID" value="DCAR_004057"/>
</dbReference>
<dbReference type="InterPro" id="IPR043504">
    <property type="entry name" value="Peptidase_S1_PA_chymotrypsin"/>
</dbReference>
<dbReference type="Gene3D" id="2.40.10.10">
    <property type="entry name" value="Trypsin-like serine proteases"/>
    <property type="match status" value="3"/>
</dbReference>
<proteinExistence type="predicted"/>
<evidence type="ECO:0000313" key="1">
    <source>
        <dbReference type="EMBL" id="KZN11401.1"/>
    </source>
</evidence>
<dbReference type="GO" id="GO:0016485">
    <property type="term" value="P:protein processing"/>
    <property type="evidence" value="ECO:0007669"/>
    <property type="project" value="InterPro"/>
</dbReference>
<dbReference type="PANTHER" id="PTHR21004:SF0">
    <property type="entry name" value="PEROXISOMAL LEADER PEPTIDE-PROCESSING PROTEASE"/>
    <property type="match status" value="1"/>
</dbReference>
<gene>
    <name evidence="1" type="ORF">DCAR_004057</name>
</gene>
<evidence type="ECO:0008006" key="2">
    <source>
        <dbReference type="Google" id="ProtNLM"/>
    </source>
</evidence>
<dbReference type="AlphaFoldDB" id="A0A166IRA3"/>
<dbReference type="FunFam" id="2.40.10.10:FF:000096">
    <property type="entry name" value="Glyoxysomal processing protease glyoxysomal"/>
    <property type="match status" value="1"/>
</dbReference>
<dbReference type="PANTHER" id="PTHR21004">
    <property type="entry name" value="SERINE PROTEASE-RELATED"/>
    <property type="match status" value="1"/>
</dbReference>
<reference evidence="1" key="1">
    <citation type="journal article" date="2016" name="Nat. Genet.">
        <title>A high-quality carrot genome assembly provides new insights into carotenoid accumulation and asterid genome evolution.</title>
        <authorList>
            <person name="Iorizzo M."/>
            <person name="Ellison S."/>
            <person name="Senalik D."/>
            <person name="Zeng P."/>
            <person name="Satapoomin P."/>
            <person name="Huang J."/>
            <person name="Bowman M."/>
            <person name="Iovene M."/>
            <person name="Sanseverino W."/>
            <person name="Cavagnaro P."/>
            <person name="Yildiz M."/>
            <person name="Macko-Podgorni A."/>
            <person name="Moranska E."/>
            <person name="Grzebelus E."/>
            <person name="Grzebelus D."/>
            <person name="Ashrafi H."/>
            <person name="Zheng Z."/>
            <person name="Cheng S."/>
            <person name="Spooner D."/>
            <person name="Van Deynze A."/>
            <person name="Simon P."/>
        </authorList>
    </citation>
    <scope>NUCLEOTIDE SEQUENCE [LARGE SCALE GENOMIC DNA]</scope>
    <source>
        <tissue evidence="1">Leaf</tissue>
    </source>
</reference>
<dbReference type="STRING" id="79200.A0A166IRA3"/>
<accession>A0A166IRA3</accession>
<comment type="caution">
    <text evidence="1">The sequence shown here is derived from an EMBL/GenBank/DDBJ whole genome shotgun (WGS) entry which is preliminary data.</text>
</comment>
<dbReference type="InterPro" id="IPR009003">
    <property type="entry name" value="Peptidase_S1_PA"/>
</dbReference>
<dbReference type="GO" id="GO:0004252">
    <property type="term" value="F:serine-type endopeptidase activity"/>
    <property type="evidence" value="ECO:0007669"/>
    <property type="project" value="InterPro"/>
</dbReference>
<dbReference type="GO" id="GO:0005777">
    <property type="term" value="C:peroxisome"/>
    <property type="evidence" value="ECO:0007669"/>
    <property type="project" value="EnsemblPlants"/>
</dbReference>
<organism evidence="1">
    <name type="scientific">Daucus carota subsp. sativus</name>
    <name type="common">Carrot</name>
    <dbReference type="NCBI Taxonomy" id="79200"/>
    <lineage>
        <taxon>Eukaryota</taxon>
        <taxon>Viridiplantae</taxon>
        <taxon>Streptophyta</taxon>
        <taxon>Embryophyta</taxon>
        <taxon>Tracheophyta</taxon>
        <taxon>Spermatophyta</taxon>
        <taxon>Magnoliopsida</taxon>
        <taxon>eudicotyledons</taxon>
        <taxon>Gunneridae</taxon>
        <taxon>Pentapetalae</taxon>
        <taxon>asterids</taxon>
        <taxon>campanulids</taxon>
        <taxon>Apiales</taxon>
        <taxon>Apiaceae</taxon>
        <taxon>Apioideae</taxon>
        <taxon>Scandiceae</taxon>
        <taxon>Daucinae</taxon>
        <taxon>Daucus</taxon>
        <taxon>Daucus sect. Daucus</taxon>
    </lineage>
</organism>
<sequence length="749" mass="81022">MGLPETVEFARNFAVMVRAQGPDPKGLKMRRHAFHHYNCGITTLSASGMLLPSSFFGPKLAKHIVGATDASMPDFAFVLTVASVIEPFLSNRDNLAQAKNTLITGSQIDIMVEGKTGTGDGTNMVHKNANWLSAKLLTLVDIPVASDAVQSLIESSTGALDHGWEVGWSLSSYSNDAQPLLNSLQKQVHQSSMQNKGQRVVEESSNSGMIGKSTARIAILGVSSALVKDFPKLSISGTSNRGDLLLAMGSPFGVLSPVHFFNSISVGSVANCYPAASSNSTLLMADIRCLPGTEGCPVFGENGQLIGIMTRPLRQRSSGAEIQLLIPWEVIASSCSNLSEEEPQYLLKWNQTKNVNSDLLKKMSPVNRLDLGESFDCIYEKPPQSSIKKAMASICLITVDDGAWASGILLNNKGLVLTNAHLLEPWRFRKTASGEKSGAKSEVIFMRSNSVSPENKISDSHTKNWDLLSAEVMPVDLSVSDERRGGKFNVVNTHRSIRVRLDNKEPWIWVDARVLYISQGPLDVALLQLDYAPEHLFPIAVDFTCPNPGSKACVVGHGLVGPRRDFFPSACLGVVAKVVKARRPPTHQSGDQENEYELIPAMIETTAAVHPGGSGGAVVNSDGHMIGLVTSNARHGGGVLIPHLNFSIPCAALEPIIKFSKDMQNLSLLEDLDKPNEYISSVWALVPPVTPKPGPYLPDSPEFLSGDNSKDVKGSRFAKFIAERQEMLKKTSESDKVDGPFTKFLPSKL</sequence>
<dbReference type="FunFam" id="2.40.10.10:FF:000074">
    <property type="entry name" value="glyoxysomal processing protease, glyoxysomal-like"/>
    <property type="match status" value="1"/>
</dbReference>
<dbReference type="OMA" id="CEQDSWT"/>
<dbReference type="OrthoDB" id="17845at2759"/>
<protein>
    <recommendedName>
        <fullName evidence="2">Glyoxysomal processing protease, glyoxysomal</fullName>
    </recommendedName>
</protein>
<dbReference type="SUPFAM" id="SSF50494">
    <property type="entry name" value="Trypsin-like serine proteases"/>
    <property type="match status" value="2"/>
</dbReference>
<dbReference type="InterPro" id="IPR039245">
    <property type="entry name" value="TYSND1/DEG15"/>
</dbReference>
<name>A0A166IRA3_DAUCS</name>
<dbReference type="Pfam" id="PF13365">
    <property type="entry name" value="Trypsin_2"/>
    <property type="match status" value="2"/>
</dbReference>
<dbReference type="EMBL" id="LNRQ01000001">
    <property type="protein sequence ID" value="KZN11401.1"/>
    <property type="molecule type" value="Genomic_DNA"/>
</dbReference>